<dbReference type="NCBIfam" id="TIGR02174">
    <property type="entry name" value="CXXU_selWTH"/>
    <property type="match status" value="1"/>
</dbReference>
<accession>A0A081NF09</accession>
<dbReference type="InterPro" id="IPR011893">
    <property type="entry name" value="Selenoprotein_Rdx-typ"/>
</dbReference>
<feature type="region of interest" description="Disordered" evidence="2">
    <location>
        <begin position="63"/>
        <end position="93"/>
    </location>
</feature>
<dbReference type="PANTHER" id="PTHR36417">
    <property type="entry name" value="SELENOPROTEIN DOMAIN PROTEIN (AFU_ORTHOLOGUE AFUA_1G05220)"/>
    <property type="match status" value="1"/>
</dbReference>
<dbReference type="PANTHER" id="PTHR36417:SF2">
    <property type="entry name" value="SELENOPROTEIN DOMAIN PROTEIN (AFU_ORTHOLOGUE AFUA_1G05220)"/>
    <property type="match status" value="1"/>
</dbReference>
<evidence type="ECO:0000313" key="4">
    <source>
        <dbReference type="Proteomes" id="UP000028073"/>
    </source>
</evidence>
<dbReference type="InterPro" id="IPR036249">
    <property type="entry name" value="Thioredoxin-like_sf"/>
</dbReference>
<organism evidence="3 4">
    <name type="scientific">Endozoicomonas numazuensis</name>
    <dbReference type="NCBI Taxonomy" id="1137799"/>
    <lineage>
        <taxon>Bacteria</taxon>
        <taxon>Pseudomonadati</taxon>
        <taxon>Pseudomonadota</taxon>
        <taxon>Gammaproteobacteria</taxon>
        <taxon>Oceanospirillales</taxon>
        <taxon>Endozoicomonadaceae</taxon>
        <taxon>Endozoicomonas</taxon>
    </lineage>
</organism>
<keyword evidence="4" id="KW-1185">Reference proteome</keyword>
<dbReference type="Proteomes" id="UP000028073">
    <property type="component" value="Unassembled WGS sequence"/>
</dbReference>
<reference evidence="3 4" key="1">
    <citation type="submission" date="2014-06" db="EMBL/GenBank/DDBJ databases">
        <title>Whole Genome Sequences of Three Symbiotic Endozoicomonas Bacteria.</title>
        <authorList>
            <person name="Neave M.J."/>
            <person name="Apprill A."/>
            <person name="Voolstra C.R."/>
        </authorList>
    </citation>
    <scope>NUCLEOTIDE SEQUENCE [LARGE SCALE GENOMIC DNA]</scope>
    <source>
        <strain evidence="3 4">DSM 25634</strain>
    </source>
</reference>
<keyword evidence="1" id="KW-0676">Redox-active center</keyword>
<protein>
    <recommendedName>
        <fullName evidence="5">Selenoprotein</fullName>
    </recommendedName>
</protein>
<dbReference type="SUPFAM" id="SSF52833">
    <property type="entry name" value="Thioredoxin-like"/>
    <property type="match status" value="1"/>
</dbReference>
<dbReference type="eggNOG" id="COG3526">
    <property type="taxonomic scope" value="Bacteria"/>
</dbReference>
<evidence type="ECO:0000313" key="3">
    <source>
        <dbReference type="EMBL" id="KEQ17032.1"/>
    </source>
</evidence>
<gene>
    <name evidence="3" type="ORF">GZ78_14085</name>
</gene>
<dbReference type="Gene3D" id="3.40.30.10">
    <property type="entry name" value="Glutaredoxin"/>
    <property type="match status" value="1"/>
</dbReference>
<sequence length="93" mass="10731">MLDKPIVEIEYCSQCQWLLRSAWLAQELLSTFNTDLGEVRLKPGTGGIFIITLNGKQIWERKQNGGFPQPKQIKQKVRDLIDPERDLGHNDRP</sequence>
<name>A0A081NF09_9GAMM</name>
<dbReference type="EMBL" id="JOKH01000003">
    <property type="protein sequence ID" value="KEQ17032.1"/>
    <property type="molecule type" value="Genomic_DNA"/>
</dbReference>
<feature type="compositionally biased region" description="Basic and acidic residues" evidence="2">
    <location>
        <begin position="76"/>
        <end position="93"/>
    </location>
</feature>
<proteinExistence type="predicted"/>
<evidence type="ECO:0000256" key="1">
    <source>
        <dbReference type="ARBA" id="ARBA00023284"/>
    </source>
</evidence>
<dbReference type="OrthoDB" id="9811366at2"/>
<evidence type="ECO:0000256" key="2">
    <source>
        <dbReference type="SAM" id="MobiDB-lite"/>
    </source>
</evidence>
<dbReference type="STRING" id="1137799.GZ78_14085"/>
<dbReference type="AlphaFoldDB" id="A0A081NF09"/>
<dbReference type="Pfam" id="PF10262">
    <property type="entry name" value="Rdx"/>
    <property type="match status" value="1"/>
</dbReference>
<comment type="caution">
    <text evidence="3">The sequence shown here is derived from an EMBL/GenBank/DDBJ whole genome shotgun (WGS) entry which is preliminary data.</text>
</comment>
<evidence type="ECO:0008006" key="5">
    <source>
        <dbReference type="Google" id="ProtNLM"/>
    </source>
</evidence>
<dbReference type="RefSeq" id="WP_034836794.1">
    <property type="nucleotide sequence ID" value="NZ_JOKH01000003.1"/>
</dbReference>